<comment type="caution">
    <text evidence="4">The sequence shown here is derived from an EMBL/GenBank/DDBJ whole genome shotgun (WGS) entry which is preliminary data.</text>
</comment>
<proteinExistence type="predicted"/>
<dbReference type="Gene3D" id="3.20.20.450">
    <property type="entry name" value="EAL domain"/>
    <property type="match status" value="1"/>
</dbReference>
<sequence>MTTFGRLRRDPVLLTLLGITLLGWILFFALAGRPVDQVRAYWTVQVPLDFALAYGGWRLRWIAHARYRRFWTMIGFAGACFTTGDTFQALQSMLAPSVPSLSGGSVQTVFFTVGMTSNVIACLIFPQGLTTIREKFVFWLDATTVLVGGSVVAWCFAFNPVSGNESSRVNDSVTAALVLVATFSATKVALVQAPPMARIAAWPMVSAAMVQGVSTFLPGDFQTLDHPYVYVIRLAPSLLIAVGPWIQQVIVRSGGAHQSVKRRPYSLLPYGMIAITFVVFFMMLPEKTSSQMYGATIGVVVITFLVAGRQLVAFHDNAMLISRLDVAMEELRDRASYDGLTRLANRTHFGELMRDSLMRDCDGDGAVLLIDLDDFKITNDTMGHAAGDTLLVEVAQRLQAAVRTDDVVSRLGGDEFAVLLPGAGPEIAGRVCEEILRRLAVPIVVQQHTIVTRASVGVAQARPGDDPQTLLSNADIAMYEAKRRGKGMWVAYTGEMGARISAEAVLIREMTTAIEENQFSLVYQPIVRLSDERLTGVEALIRWNHPTRGMVSPVEFIPIAERTGQIVAIGRWALQEACRQAAEWRAEFPGVDSLTVGVNVAGRQLRDVQLVDDVAAALAINKLPPACLSIEVTETAVLDDEASNEAMLALRGLGVKLALDDFGTAASSLGLLLTCPVTTLKLDRSFVESINTVGRQSAVATAVSQMASALALASVAEGIETSEQRDLLRSLGYQYGQGYYWSRPVPPARIVELRLADLQRSAQPA</sequence>
<keyword evidence="1" id="KW-1133">Transmembrane helix</keyword>
<evidence type="ECO:0000259" key="2">
    <source>
        <dbReference type="PROSITE" id="PS50883"/>
    </source>
</evidence>
<feature type="transmembrane region" description="Helical" evidence="1">
    <location>
        <begin position="173"/>
        <end position="192"/>
    </location>
</feature>
<feature type="transmembrane region" description="Helical" evidence="1">
    <location>
        <begin position="228"/>
        <end position="246"/>
    </location>
</feature>
<feature type="transmembrane region" description="Helical" evidence="1">
    <location>
        <begin position="267"/>
        <end position="285"/>
    </location>
</feature>
<keyword evidence="5" id="KW-1185">Reference proteome</keyword>
<dbReference type="PROSITE" id="PS50883">
    <property type="entry name" value="EAL"/>
    <property type="match status" value="1"/>
</dbReference>
<dbReference type="SUPFAM" id="SSF141868">
    <property type="entry name" value="EAL domain-like"/>
    <property type="match status" value="1"/>
</dbReference>
<dbReference type="InterPro" id="IPR000160">
    <property type="entry name" value="GGDEF_dom"/>
</dbReference>
<dbReference type="CDD" id="cd01948">
    <property type="entry name" value="EAL"/>
    <property type="match status" value="1"/>
</dbReference>
<evidence type="ECO:0000256" key="1">
    <source>
        <dbReference type="SAM" id="Phobius"/>
    </source>
</evidence>
<dbReference type="EMBL" id="LLZH01000294">
    <property type="protein sequence ID" value="KUL27849.1"/>
    <property type="molecule type" value="Genomic_DNA"/>
</dbReference>
<dbReference type="InterPro" id="IPR001633">
    <property type="entry name" value="EAL_dom"/>
</dbReference>
<gene>
    <name evidence="4" type="ORF">ADL15_33995</name>
</gene>
<feature type="transmembrane region" description="Helical" evidence="1">
    <location>
        <begin position="69"/>
        <end position="89"/>
    </location>
</feature>
<dbReference type="InterPro" id="IPR035919">
    <property type="entry name" value="EAL_sf"/>
</dbReference>
<evidence type="ECO:0000313" key="5">
    <source>
        <dbReference type="Proteomes" id="UP000053244"/>
    </source>
</evidence>
<dbReference type="Gene3D" id="3.30.70.270">
    <property type="match status" value="1"/>
</dbReference>
<feature type="domain" description="GGDEF" evidence="3">
    <location>
        <begin position="363"/>
        <end position="494"/>
    </location>
</feature>
<reference evidence="4 5" key="1">
    <citation type="submission" date="2015-10" db="EMBL/GenBank/DDBJ databases">
        <authorList>
            <person name="Gilbert D.G."/>
        </authorList>
    </citation>
    <scope>NUCLEOTIDE SEQUENCE [LARGE SCALE GENOMIC DNA]</scope>
    <source>
        <strain evidence="4 5">NRRL B-16712</strain>
    </source>
</reference>
<evidence type="ECO:0008006" key="6">
    <source>
        <dbReference type="Google" id="ProtNLM"/>
    </source>
</evidence>
<dbReference type="PROSITE" id="PS50887">
    <property type="entry name" value="GGDEF"/>
    <property type="match status" value="1"/>
</dbReference>
<dbReference type="OrthoDB" id="8526884at2"/>
<dbReference type="PANTHER" id="PTHR44757">
    <property type="entry name" value="DIGUANYLATE CYCLASE DGCP"/>
    <property type="match status" value="1"/>
</dbReference>
<dbReference type="InterPro" id="IPR052155">
    <property type="entry name" value="Biofilm_reg_signaling"/>
</dbReference>
<organism evidence="4 5">
    <name type="scientific">Actinoplanes awajinensis subsp. mycoplanecinus</name>
    <dbReference type="NCBI Taxonomy" id="135947"/>
    <lineage>
        <taxon>Bacteria</taxon>
        <taxon>Bacillati</taxon>
        <taxon>Actinomycetota</taxon>
        <taxon>Actinomycetes</taxon>
        <taxon>Micromonosporales</taxon>
        <taxon>Micromonosporaceae</taxon>
        <taxon>Actinoplanes</taxon>
    </lineage>
</organism>
<dbReference type="Pfam" id="PF00990">
    <property type="entry name" value="GGDEF"/>
    <property type="match status" value="1"/>
</dbReference>
<feature type="transmembrane region" description="Helical" evidence="1">
    <location>
        <begin position="109"/>
        <end position="126"/>
    </location>
</feature>
<evidence type="ECO:0000313" key="4">
    <source>
        <dbReference type="EMBL" id="KUL27849.1"/>
    </source>
</evidence>
<protein>
    <recommendedName>
        <fullName evidence="6">Diguanylate cyclase</fullName>
    </recommendedName>
</protein>
<keyword evidence="1" id="KW-0812">Transmembrane</keyword>
<dbReference type="SUPFAM" id="SSF55073">
    <property type="entry name" value="Nucleotide cyclase"/>
    <property type="match status" value="1"/>
</dbReference>
<feature type="domain" description="EAL" evidence="2">
    <location>
        <begin position="503"/>
        <end position="758"/>
    </location>
</feature>
<feature type="transmembrane region" description="Helical" evidence="1">
    <location>
        <begin position="38"/>
        <end position="57"/>
    </location>
</feature>
<feature type="transmembrane region" description="Helical" evidence="1">
    <location>
        <begin position="138"/>
        <end position="161"/>
    </location>
</feature>
<dbReference type="Pfam" id="PF00563">
    <property type="entry name" value="EAL"/>
    <property type="match status" value="1"/>
</dbReference>
<evidence type="ECO:0000259" key="3">
    <source>
        <dbReference type="PROSITE" id="PS50887"/>
    </source>
</evidence>
<keyword evidence="1" id="KW-0472">Membrane</keyword>
<dbReference type="RefSeq" id="WP_067699705.1">
    <property type="nucleotide sequence ID" value="NZ_LLZH01000294.1"/>
</dbReference>
<feature type="transmembrane region" description="Helical" evidence="1">
    <location>
        <begin position="12"/>
        <end position="32"/>
    </location>
</feature>
<dbReference type="AlphaFoldDB" id="A0A117MNZ8"/>
<dbReference type="Proteomes" id="UP000053244">
    <property type="component" value="Unassembled WGS sequence"/>
</dbReference>
<dbReference type="CDD" id="cd01949">
    <property type="entry name" value="GGDEF"/>
    <property type="match status" value="1"/>
</dbReference>
<dbReference type="InterPro" id="IPR043128">
    <property type="entry name" value="Rev_trsase/Diguanyl_cyclase"/>
</dbReference>
<dbReference type="SMART" id="SM00052">
    <property type="entry name" value="EAL"/>
    <property type="match status" value="1"/>
</dbReference>
<dbReference type="NCBIfam" id="TIGR00254">
    <property type="entry name" value="GGDEF"/>
    <property type="match status" value="1"/>
</dbReference>
<dbReference type="InterPro" id="IPR029787">
    <property type="entry name" value="Nucleotide_cyclase"/>
</dbReference>
<name>A0A117MNZ8_9ACTN</name>
<dbReference type="SMART" id="SM00267">
    <property type="entry name" value="GGDEF"/>
    <property type="match status" value="1"/>
</dbReference>
<dbReference type="PANTHER" id="PTHR44757:SF2">
    <property type="entry name" value="BIOFILM ARCHITECTURE MAINTENANCE PROTEIN MBAA"/>
    <property type="match status" value="1"/>
</dbReference>
<feature type="transmembrane region" description="Helical" evidence="1">
    <location>
        <begin position="291"/>
        <end position="314"/>
    </location>
</feature>
<accession>A0A117MNZ8</accession>